<feature type="domain" description="Sulfatase N-terminal" evidence="7">
    <location>
        <begin position="241"/>
        <end position="506"/>
    </location>
</feature>
<keyword evidence="2" id="KW-1003">Cell membrane</keyword>
<gene>
    <name evidence="8" type="ORF">EZS27_021278</name>
</gene>
<evidence type="ECO:0000256" key="2">
    <source>
        <dbReference type="ARBA" id="ARBA00022475"/>
    </source>
</evidence>
<dbReference type="Gene3D" id="3.40.720.10">
    <property type="entry name" value="Alkaline Phosphatase, subunit A"/>
    <property type="match status" value="1"/>
</dbReference>
<feature type="transmembrane region" description="Helical" evidence="6">
    <location>
        <begin position="102"/>
        <end position="128"/>
    </location>
</feature>
<keyword evidence="5 6" id="KW-0472">Membrane</keyword>
<dbReference type="PANTHER" id="PTHR47371:SF3">
    <property type="entry name" value="PHOSPHOGLYCEROL TRANSFERASE I"/>
    <property type="match status" value="1"/>
</dbReference>
<dbReference type="AlphaFoldDB" id="A0A5J4R8E0"/>
<reference evidence="8" key="1">
    <citation type="submission" date="2019-03" db="EMBL/GenBank/DDBJ databases">
        <title>Single cell metagenomics reveals metabolic interactions within the superorganism composed of flagellate Streblomastix strix and complex community of Bacteroidetes bacteria on its surface.</title>
        <authorList>
            <person name="Treitli S.C."/>
            <person name="Kolisko M."/>
            <person name="Husnik F."/>
            <person name="Keeling P."/>
            <person name="Hampl V."/>
        </authorList>
    </citation>
    <scope>NUCLEOTIDE SEQUENCE</scope>
    <source>
        <strain evidence="8">STM</strain>
    </source>
</reference>
<sequence length="581" mass="65599">MWFYHDLFTGVKVTDYWAVMWHGLPLDLSIAGYLSLIPGLLCIASLWIPFLLTILLRKVYFYTIAFFLSVIFISDLVLYQYWGFRLDSTPLFYFFSSPKDALASVSTGMVIIGIGTILIYAAVLCVVFKYALIRKNVPVVVKARKAAGTILLAVGFLFIPIRGGFTVSVMNLSKVYYSENIKLNHAAINPCFSLIESLSRESNFDKQYRFMAPQEADEIFNLLIDKPVTDSIPVLFTGQRPNVIFIILESFMSKVMESLEGMPGVAVNMDRLGNEGILFTNFYANSFRTDRGLVSIMSGYPAQPTTSIMKYPKKTQSLPSIPRSLKNAGYDLQYYYGGDANFTNMHSYLLSAGFNKIVSDKDFPFQERLSKWGVHDHVVFSRFISDLKSEQHEPFMKIIQTSSSHEPFDVPYYKLDDPFLNSVAYADSCLGDFITCYKQTNLWNNTIIVLVPDHASGYLYPGENLSPKRYQIPLILTGGAIKAPTRIDTYGSQIDIAATLLSQLGIPHDEFTFSKNILNPASPHYAFFTYPNIFGMITSENQLVFDCDAEQVYSDTGNHPRENLTKGKAILQKLYDDLATR</sequence>
<dbReference type="InterPro" id="IPR050448">
    <property type="entry name" value="OpgB/LTA_synthase_biosynth"/>
</dbReference>
<keyword evidence="4 6" id="KW-1133">Transmembrane helix</keyword>
<dbReference type="PIRSF" id="PIRSF005091">
    <property type="entry name" value="Mmb_sulf_HI1246"/>
    <property type="match status" value="1"/>
</dbReference>
<keyword evidence="3 6" id="KW-0812">Transmembrane</keyword>
<evidence type="ECO:0000313" key="8">
    <source>
        <dbReference type="EMBL" id="KAA6329968.1"/>
    </source>
</evidence>
<name>A0A5J4R8E0_9ZZZZ</name>
<feature type="transmembrane region" description="Helical" evidence="6">
    <location>
        <begin position="59"/>
        <end position="82"/>
    </location>
</feature>
<dbReference type="InterPro" id="IPR017850">
    <property type="entry name" value="Alkaline_phosphatase_core_sf"/>
</dbReference>
<dbReference type="EMBL" id="SNRY01001570">
    <property type="protein sequence ID" value="KAA6329968.1"/>
    <property type="molecule type" value="Genomic_DNA"/>
</dbReference>
<dbReference type="InterPro" id="IPR012160">
    <property type="entry name" value="LtaS-like"/>
</dbReference>
<evidence type="ECO:0000256" key="3">
    <source>
        <dbReference type="ARBA" id="ARBA00022692"/>
    </source>
</evidence>
<evidence type="ECO:0000256" key="1">
    <source>
        <dbReference type="ARBA" id="ARBA00004651"/>
    </source>
</evidence>
<evidence type="ECO:0000256" key="5">
    <source>
        <dbReference type="ARBA" id="ARBA00023136"/>
    </source>
</evidence>
<feature type="transmembrane region" description="Helical" evidence="6">
    <location>
        <begin position="149"/>
        <end position="170"/>
    </location>
</feature>
<dbReference type="InterPro" id="IPR000917">
    <property type="entry name" value="Sulfatase_N"/>
</dbReference>
<dbReference type="SUPFAM" id="SSF53649">
    <property type="entry name" value="Alkaline phosphatase-like"/>
    <property type="match status" value="1"/>
</dbReference>
<organism evidence="8">
    <name type="scientific">termite gut metagenome</name>
    <dbReference type="NCBI Taxonomy" id="433724"/>
    <lineage>
        <taxon>unclassified sequences</taxon>
        <taxon>metagenomes</taxon>
        <taxon>organismal metagenomes</taxon>
    </lineage>
</organism>
<protein>
    <submittedName>
        <fullName evidence="8">Lipoteichoic acid synthase 2</fullName>
    </submittedName>
</protein>
<dbReference type="Gene3D" id="3.30.1120.80">
    <property type="match status" value="1"/>
</dbReference>
<feature type="transmembrane region" description="Helical" evidence="6">
    <location>
        <begin position="30"/>
        <end position="52"/>
    </location>
</feature>
<dbReference type="CDD" id="cd16015">
    <property type="entry name" value="LTA_synthase"/>
    <property type="match status" value="1"/>
</dbReference>
<evidence type="ECO:0000256" key="4">
    <source>
        <dbReference type="ARBA" id="ARBA00022989"/>
    </source>
</evidence>
<dbReference type="GO" id="GO:0005886">
    <property type="term" value="C:plasma membrane"/>
    <property type="evidence" value="ECO:0007669"/>
    <property type="project" value="UniProtKB-SubCell"/>
</dbReference>
<accession>A0A5J4R8E0</accession>
<dbReference type="Pfam" id="PF00884">
    <property type="entry name" value="Sulfatase"/>
    <property type="match status" value="1"/>
</dbReference>
<dbReference type="PANTHER" id="PTHR47371">
    <property type="entry name" value="LIPOTEICHOIC ACID SYNTHASE"/>
    <property type="match status" value="1"/>
</dbReference>
<proteinExistence type="predicted"/>
<evidence type="ECO:0000256" key="6">
    <source>
        <dbReference type="SAM" id="Phobius"/>
    </source>
</evidence>
<evidence type="ECO:0000259" key="7">
    <source>
        <dbReference type="Pfam" id="PF00884"/>
    </source>
</evidence>
<comment type="caution">
    <text evidence="8">The sequence shown here is derived from an EMBL/GenBank/DDBJ whole genome shotgun (WGS) entry which is preliminary data.</text>
</comment>
<comment type="subcellular location">
    <subcellularLocation>
        <location evidence="1">Cell membrane</location>
        <topology evidence="1">Multi-pass membrane protein</topology>
    </subcellularLocation>
</comment>